<name>X0SC35_9ZZZZ</name>
<organism evidence="2">
    <name type="scientific">marine sediment metagenome</name>
    <dbReference type="NCBI Taxonomy" id="412755"/>
    <lineage>
        <taxon>unclassified sequences</taxon>
        <taxon>metagenomes</taxon>
        <taxon>ecological metagenomes</taxon>
    </lineage>
</organism>
<evidence type="ECO:0000256" key="1">
    <source>
        <dbReference type="SAM" id="MobiDB-lite"/>
    </source>
</evidence>
<dbReference type="EMBL" id="BARS01009719">
    <property type="protein sequence ID" value="GAF78628.1"/>
    <property type="molecule type" value="Genomic_DNA"/>
</dbReference>
<dbReference type="AlphaFoldDB" id="X0SC35"/>
<evidence type="ECO:0000313" key="2">
    <source>
        <dbReference type="EMBL" id="GAF78628.1"/>
    </source>
</evidence>
<feature type="region of interest" description="Disordered" evidence="1">
    <location>
        <begin position="285"/>
        <end position="307"/>
    </location>
</feature>
<proteinExistence type="predicted"/>
<comment type="caution">
    <text evidence="2">The sequence shown here is derived from an EMBL/GenBank/DDBJ whole genome shotgun (WGS) entry which is preliminary data.</text>
</comment>
<sequence length="307" mass="34273">NDPGRFVTLVGYEWAGRQVHRNVHTSRGRLKLFRGMYPPTANLDAVWEHFHGDEQVVGGPHAPLAHGLVWEHHDPTVERFVEVYSMWGAGDFRENPLVPRFARENPRGMTANELLRAGAKLGFTGGGDCHEGHAGFSCEDPVGQGTTSHTFAVRLLYRCGMTAAAMRDLDRPSLIHALRQRRTYATTGARILLDLSAAGLPMGAEGQADEVECEVAVHGEDRIALVEIVKDGKVAWSHECNALDVSLTWRDPNRPAREHYYYLHVVQADGQQAWSSPIWIRPTQWQHGPPRRHRGHGEETPDLSGPR</sequence>
<accession>X0SC35</accession>
<feature type="non-terminal residue" evidence="2">
    <location>
        <position position="1"/>
    </location>
</feature>
<evidence type="ECO:0008006" key="3">
    <source>
        <dbReference type="Google" id="ProtNLM"/>
    </source>
</evidence>
<reference evidence="2" key="1">
    <citation type="journal article" date="2014" name="Front. Microbiol.">
        <title>High frequency of phylogenetically diverse reductive dehalogenase-homologous genes in deep subseafloor sedimentary metagenomes.</title>
        <authorList>
            <person name="Kawai M."/>
            <person name="Futagami T."/>
            <person name="Toyoda A."/>
            <person name="Takaki Y."/>
            <person name="Nishi S."/>
            <person name="Hori S."/>
            <person name="Arai W."/>
            <person name="Tsubouchi T."/>
            <person name="Morono Y."/>
            <person name="Uchiyama I."/>
            <person name="Ito T."/>
            <person name="Fujiyama A."/>
            <person name="Inagaki F."/>
            <person name="Takami H."/>
        </authorList>
    </citation>
    <scope>NUCLEOTIDE SEQUENCE</scope>
    <source>
        <strain evidence="2">Expedition CK06-06</strain>
    </source>
</reference>
<gene>
    <name evidence="2" type="ORF">S01H1_18214</name>
</gene>
<protein>
    <recommendedName>
        <fullName evidence="3">DUF3604 domain-containing protein</fullName>
    </recommendedName>
</protein>